<evidence type="ECO:0000256" key="1">
    <source>
        <dbReference type="ARBA" id="ARBA00001231"/>
    </source>
</evidence>
<dbReference type="InterPro" id="IPR036962">
    <property type="entry name" value="Glyco_hydro_3_N_sf"/>
</dbReference>
<evidence type="ECO:0000256" key="5">
    <source>
        <dbReference type="ARBA" id="ARBA00023295"/>
    </source>
</evidence>
<organism evidence="8 9">
    <name type="scientific">Actinacidiphila glaucinigra</name>
    <dbReference type="NCBI Taxonomy" id="235986"/>
    <lineage>
        <taxon>Bacteria</taxon>
        <taxon>Bacillati</taxon>
        <taxon>Actinomycetota</taxon>
        <taxon>Actinomycetes</taxon>
        <taxon>Kitasatosporales</taxon>
        <taxon>Streptomycetaceae</taxon>
        <taxon>Actinacidiphila</taxon>
    </lineage>
</organism>
<gene>
    <name evidence="8" type="ORF">SAMN05216252_10318</name>
</gene>
<evidence type="ECO:0000313" key="8">
    <source>
        <dbReference type="EMBL" id="SNS08343.1"/>
    </source>
</evidence>
<dbReference type="InterPro" id="IPR017853">
    <property type="entry name" value="GH"/>
</dbReference>
<dbReference type="InterPro" id="IPR050226">
    <property type="entry name" value="NagZ_Beta-hexosaminidase"/>
</dbReference>
<evidence type="ECO:0000256" key="6">
    <source>
        <dbReference type="SAM" id="SignalP"/>
    </source>
</evidence>
<evidence type="ECO:0000256" key="3">
    <source>
        <dbReference type="ARBA" id="ARBA00012663"/>
    </source>
</evidence>
<evidence type="ECO:0000256" key="4">
    <source>
        <dbReference type="ARBA" id="ARBA00022801"/>
    </source>
</evidence>
<dbReference type="EC" id="3.2.1.52" evidence="3"/>
<dbReference type="Proteomes" id="UP000198280">
    <property type="component" value="Unassembled WGS sequence"/>
</dbReference>
<sequence>MTSYARTSRRVSLALLATTMALAACQGSPSSPESMVATGRPAATTAPKASCVDRVLAAMNDTQRVGQLFMGAAQLPTPPKADLDAMRSYAVGSVFLAGRSTSGVTKTRSLVDGLQKSLGVTVAGQRIGLLVSTDQEGGQVQVLKGTGFSTIPSGKTQGTWSTATLRSRAETWAKELKKAGVNVNLAPVADIVPTSIGTANAPIGRYGRQFGSTSGVVSPHVTAYVQGSKTAGVLTTPKHFPGLGSVKGNTDTTASVTDTTLTRTGSNIAPFRAGISAGAGLVMVSLATYKRIDPKHKAVFSSVIVDQTLRRDLGFKGVIISDDLGKAASAQSTALGQRALSFLRAGGDLTLTVSPKGIPTMAEGIRYAMRHEPKVRTLVSNSVRRVLTAKQAAGVLRCTT</sequence>
<keyword evidence="4" id="KW-0378">Hydrolase</keyword>
<comment type="catalytic activity">
    <reaction evidence="1">
        <text>Hydrolysis of terminal non-reducing N-acetyl-D-hexosamine residues in N-acetyl-beta-D-hexosaminides.</text>
        <dbReference type="EC" id="3.2.1.52"/>
    </reaction>
</comment>
<dbReference type="Gene3D" id="3.20.20.300">
    <property type="entry name" value="Glycoside hydrolase, family 3, N-terminal domain"/>
    <property type="match status" value="1"/>
</dbReference>
<feature type="chain" id="PRO_5013189885" description="beta-N-acetylhexosaminidase" evidence="6">
    <location>
        <begin position="24"/>
        <end position="400"/>
    </location>
</feature>
<protein>
    <recommendedName>
        <fullName evidence="3">beta-N-acetylhexosaminidase</fullName>
        <ecNumber evidence="3">3.2.1.52</ecNumber>
    </recommendedName>
</protein>
<feature type="signal peptide" evidence="6">
    <location>
        <begin position="1"/>
        <end position="23"/>
    </location>
</feature>
<accession>A0A239BMP4</accession>
<keyword evidence="5" id="KW-0326">Glycosidase</keyword>
<dbReference type="PANTHER" id="PTHR30480">
    <property type="entry name" value="BETA-HEXOSAMINIDASE-RELATED"/>
    <property type="match status" value="1"/>
</dbReference>
<evidence type="ECO:0000259" key="7">
    <source>
        <dbReference type="Pfam" id="PF00933"/>
    </source>
</evidence>
<dbReference type="GO" id="GO:0004563">
    <property type="term" value="F:beta-N-acetylhexosaminidase activity"/>
    <property type="evidence" value="ECO:0007669"/>
    <property type="project" value="UniProtKB-EC"/>
</dbReference>
<dbReference type="SUPFAM" id="SSF51445">
    <property type="entry name" value="(Trans)glycosidases"/>
    <property type="match status" value="1"/>
</dbReference>
<dbReference type="RefSeq" id="WP_245938707.1">
    <property type="nucleotide sequence ID" value="NZ_FZOF01000003.1"/>
</dbReference>
<keyword evidence="6" id="KW-0732">Signal</keyword>
<name>A0A239BMP4_9ACTN</name>
<evidence type="ECO:0000256" key="2">
    <source>
        <dbReference type="ARBA" id="ARBA00005336"/>
    </source>
</evidence>
<dbReference type="PANTHER" id="PTHR30480:SF13">
    <property type="entry name" value="BETA-HEXOSAMINIDASE"/>
    <property type="match status" value="1"/>
</dbReference>
<dbReference type="Pfam" id="PF00933">
    <property type="entry name" value="Glyco_hydro_3"/>
    <property type="match status" value="1"/>
</dbReference>
<evidence type="ECO:0000313" key="9">
    <source>
        <dbReference type="Proteomes" id="UP000198280"/>
    </source>
</evidence>
<dbReference type="GO" id="GO:0009254">
    <property type="term" value="P:peptidoglycan turnover"/>
    <property type="evidence" value="ECO:0007669"/>
    <property type="project" value="TreeGrafter"/>
</dbReference>
<dbReference type="PROSITE" id="PS51257">
    <property type="entry name" value="PROKAR_LIPOPROTEIN"/>
    <property type="match status" value="1"/>
</dbReference>
<reference evidence="8 9" key="1">
    <citation type="submission" date="2017-06" db="EMBL/GenBank/DDBJ databases">
        <authorList>
            <person name="Kim H.J."/>
            <person name="Triplett B.A."/>
        </authorList>
    </citation>
    <scope>NUCLEOTIDE SEQUENCE [LARGE SCALE GENOMIC DNA]</scope>
    <source>
        <strain evidence="8 9">CGMCC 4.1858</strain>
    </source>
</reference>
<dbReference type="EMBL" id="FZOF01000003">
    <property type="protein sequence ID" value="SNS08343.1"/>
    <property type="molecule type" value="Genomic_DNA"/>
</dbReference>
<feature type="domain" description="Glycoside hydrolase family 3 N-terminal" evidence="7">
    <location>
        <begin position="65"/>
        <end position="388"/>
    </location>
</feature>
<dbReference type="InterPro" id="IPR001764">
    <property type="entry name" value="Glyco_hydro_3_N"/>
</dbReference>
<dbReference type="AlphaFoldDB" id="A0A239BMP4"/>
<comment type="similarity">
    <text evidence="2">Belongs to the glycosyl hydrolase 3 family.</text>
</comment>
<proteinExistence type="inferred from homology"/>
<keyword evidence="9" id="KW-1185">Reference proteome</keyword>
<dbReference type="GO" id="GO:0005975">
    <property type="term" value="P:carbohydrate metabolic process"/>
    <property type="evidence" value="ECO:0007669"/>
    <property type="project" value="InterPro"/>
</dbReference>